<accession>A0A8J2SUV7</accession>
<keyword evidence="2" id="KW-1185">Reference proteome</keyword>
<dbReference type="PANTHER" id="PTHR36847:SF1">
    <property type="entry name" value="AMIDOLIGASE ENZYME"/>
    <property type="match status" value="1"/>
</dbReference>
<dbReference type="InterPro" id="IPR022025">
    <property type="entry name" value="Amidoligase_2"/>
</dbReference>
<comment type="caution">
    <text evidence="1">The sequence shown here is derived from an EMBL/GenBank/DDBJ whole genome shotgun (WGS) entry which is preliminary data.</text>
</comment>
<name>A0A8J2SUV7_9STRA</name>
<proteinExistence type="predicted"/>
<gene>
    <name evidence="1" type="ORF">PECAL_4P15190</name>
</gene>
<dbReference type="Pfam" id="PF12224">
    <property type="entry name" value="Amidoligase_2"/>
    <property type="match status" value="1"/>
</dbReference>
<dbReference type="AlphaFoldDB" id="A0A8J2SUV7"/>
<organism evidence="1 2">
    <name type="scientific">Pelagomonas calceolata</name>
    <dbReference type="NCBI Taxonomy" id="35677"/>
    <lineage>
        <taxon>Eukaryota</taxon>
        <taxon>Sar</taxon>
        <taxon>Stramenopiles</taxon>
        <taxon>Ochrophyta</taxon>
        <taxon>Pelagophyceae</taxon>
        <taxon>Pelagomonadales</taxon>
        <taxon>Pelagomonadaceae</taxon>
        <taxon>Pelagomonas</taxon>
    </lineage>
</organism>
<reference evidence="1" key="1">
    <citation type="submission" date="2021-11" db="EMBL/GenBank/DDBJ databases">
        <authorList>
            <consortium name="Genoscope - CEA"/>
            <person name="William W."/>
        </authorList>
    </citation>
    <scope>NUCLEOTIDE SEQUENCE</scope>
</reference>
<dbReference type="OrthoDB" id="412402at2759"/>
<protein>
    <submittedName>
        <fullName evidence="1">Uncharacterized protein</fullName>
    </submittedName>
</protein>
<dbReference type="EMBL" id="CAKKNE010000004">
    <property type="protein sequence ID" value="CAH0374247.1"/>
    <property type="molecule type" value="Genomic_DNA"/>
</dbReference>
<dbReference type="PANTHER" id="PTHR36847">
    <property type="entry name" value="AMIDOLIGASE ENZYME"/>
    <property type="match status" value="1"/>
</dbReference>
<evidence type="ECO:0000313" key="1">
    <source>
        <dbReference type="EMBL" id="CAH0374247.1"/>
    </source>
</evidence>
<evidence type="ECO:0000313" key="2">
    <source>
        <dbReference type="Proteomes" id="UP000789595"/>
    </source>
</evidence>
<sequence length="772" mass="84397">MASLLEHQNSGSALAVRSESEMRTLAFRRSERELSVGLEVECWLPDLRRVLPKLRLLRSNEELFAAVAEALSARIAALVHRRGGGARHTTRSRHVSSDRRDWGRLWTAAPDTSIAPSPSAESRAHDDAPFPFEVVSHVMRFDAVDVEEFIDVAAALRQPPLSAKTNDSTGFHVHIGRAFGRGNFFAMEEVAAVAKAWCTFEETLSSFILPLARRGNAYCRDLRDILGAGARRGSSTTAAALRHVDDVVARLREFRRRGLSEAARKGGVRGRVGRDALRMRVAGDDAQCVIKNRGVDDWLTATAPDGDAFFVPPGLELAVIRDAATGAEVWRRDAAQSGGQQIWRALGCESDGDAPMTPTLALDFDLDKAAALDIDDGLDALHVDEEATSVDCVFAAPLDIDEDDERLLRLLLVRSLLPHNANKVGPEPSRYAKLNLTRCVLKASEATVEFRSFPGDVLQRPLATLGWVRFCGALVTAACAGAPLPDVGDEAALLRFAGLRDDAMMGAWWRECANRVRPAELELETVISSFAERFDTWLAAARRASIESAENDDAALVAACDEWRSVFAATASLRQMVPPDDARVWGRVQRAQEEARDFIQLLGTRLLERLDRFREDLTARCECALRCGLTTTHRLCCGEDFARECADVRALRAAVEETRGADVLMSTDALPRLRASVLSIDKLSARLAHHLLLLCEGLTGGAALTRNGSGVDEESRALVAVHAFLGASLTRPDAFVIFEGLAEHGWTDARFAAIETAVARAQKSDSRRVSVR</sequence>
<dbReference type="Proteomes" id="UP000789595">
    <property type="component" value="Unassembled WGS sequence"/>
</dbReference>